<dbReference type="PANTHER" id="PTHR45641:SF19">
    <property type="entry name" value="NEPHROCYSTIN-3"/>
    <property type="match status" value="1"/>
</dbReference>
<keyword evidence="2" id="KW-0802">TPR repeat</keyword>
<dbReference type="OrthoDB" id="3057274at2759"/>
<dbReference type="Pfam" id="PF13374">
    <property type="entry name" value="TPR_10"/>
    <property type="match status" value="2"/>
</dbReference>
<evidence type="ECO:0000256" key="1">
    <source>
        <dbReference type="ARBA" id="ARBA00022737"/>
    </source>
</evidence>
<dbReference type="Gene3D" id="1.25.40.10">
    <property type="entry name" value="Tetratricopeptide repeat domain"/>
    <property type="match status" value="3"/>
</dbReference>
<reference evidence="3 5" key="1">
    <citation type="journal article" date="2019" name="Nat. Ecol. Evol.">
        <title>Megaphylogeny resolves global patterns of mushroom evolution.</title>
        <authorList>
            <person name="Varga T."/>
            <person name="Krizsan K."/>
            <person name="Foldi C."/>
            <person name="Dima B."/>
            <person name="Sanchez-Garcia M."/>
            <person name="Sanchez-Ramirez S."/>
            <person name="Szollosi G.J."/>
            <person name="Szarkandi J.G."/>
            <person name="Papp V."/>
            <person name="Albert L."/>
            <person name="Andreopoulos W."/>
            <person name="Angelini C."/>
            <person name="Antonin V."/>
            <person name="Barry K.W."/>
            <person name="Bougher N.L."/>
            <person name="Buchanan P."/>
            <person name="Buyck B."/>
            <person name="Bense V."/>
            <person name="Catcheside P."/>
            <person name="Chovatia M."/>
            <person name="Cooper J."/>
            <person name="Damon W."/>
            <person name="Desjardin D."/>
            <person name="Finy P."/>
            <person name="Geml J."/>
            <person name="Haridas S."/>
            <person name="Hughes K."/>
            <person name="Justo A."/>
            <person name="Karasinski D."/>
            <person name="Kautmanova I."/>
            <person name="Kiss B."/>
            <person name="Kocsube S."/>
            <person name="Kotiranta H."/>
            <person name="LaButti K.M."/>
            <person name="Lechner B.E."/>
            <person name="Liimatainen K."/>
            <person name="Lipzen A."/>
            <person name="Lukacs Z."/>
            <person name="Mihaltcheva S."/>
            <person name="Morgado L.N."/>
            <person name="Niskanen T."/>
            <person name="Noordeloos M.E."/>
            <person name="Ohm R.A."/>
            <person name="Ortiz-Santana B."/>
            <person name="Ovrebo C."/>
            <person name="Racz N."/>
            <person name="Riley R."/>
            <person name="Savchenko A."/>
            <person name="Shiryaev A."/>
            <person name="Soop K."/>
            <person name="Spirin V."/>
            <person name="Szebenyi C."/>
            <person name="Tomsovsky M."/>
            <person name="Tulloss R.E."/>
            <person name="Uehling J."/>
            <person name="Grigoriev I.V."/>
            <person name="Vagvolgyi C."/>
            <person name="Papp T."/>
            <person name="Martin F.M."/>
            <person name="Miettinen O."/>
            <person name="Hibbett D.S."/>
            <person name="Nagy L.G."/>
        </authorList>
    </citation>
    <scope>NUCLEOTIDE SEQUENCE [LARGE SCALE GENOMIC DNA]</scope>
    <source>
        <strain evidence="3 5">CBS 121175</strain>
    </source>
</reference>
<organism evidence="3 5">
    <name type="scientific">Coprinopsis marcescibilis</name>
    <name type="common">Agaric fungus</name>
    <name type="synonym">Psathyrella marcescibilis</name>
    <dbReference type="NCBI Taxonomy" id="230819"/>
    <lineage>
        <taxon>Eukaryota</taxon>
        <taxon>Fungi</taxon>
        <taxon>Dikarya</taxon>
        <taxon>Basidiomycota</taxon>
        <taxon>Agaricomycotina</taxon>
        <taxon>Agaricomycetes</taxon>
        <taxon>Agaricomycetidae</taxon>
        <taxon>Agaricales</taxon>
        <taxon>Agaricineae</taxon>
        <taxon>Psathyrellaceae</taxon>
        <taxon>Coprinopsis</taxon>
    </lineage>
</organism>
<dbReference type="AlphaFoldDB" id="A0A5C3K981"/>
<protein>
    <submittedName>
        <fullName evidence="3">TPR-like protein</fullName>
    </submittedName>
</protein>
<gene>
    <name evidence="4" type="ORF">FA15DRAFT_676587</name>
    <name evidence="3" type="ORF">FA15DRAFT_676662</name>
</gene>
<proteinExistence type="predicted"/>
<name>A0A5C3K981_COPMA</name>
<dbReference type="STRING" id="230819.A0A5C3K981"/>
<dbReference type="PANTHER" id="PTHR45641">
    <property type="entry name" value="TETRATRICOPEPTIDE REPEAT PROTEIN (AFU_ORTHOLOGUE AFUA_6G03870)"/>
    <property type="match status" value="1"/>
</dbReference>
<dbReference type="Proteomes" id="UP000307440">
    <property type="component" value="Unassembled WGS sequence"/>
</dbReference>
<dbReference type="SUPFAM" id="SSF48452">
    <property type="entry name" value="TPR-like"/>
    <property type="match status" value="3"/>
</dbReference>
<keyword evidence="1" id="KW-0677">Repeat</keyword>
<accession>A0A5C3K981</accession>
<dbReference type="InterPro" id="IPR011990">
    <property type="entry name" value="TPR-like_helical_dom_sf"/>
</dbReference>
<feature type="non-terminal residue" evidence="3">
    <location>
        <position position="516"/>
    </location>
</feature>
<evidence type="ECO:0000256" key="2">
    <source>
        <dbReference type="ARBA" id="ARBA00022803"/>
    </source>
</evidence>
<sequence length="516" mass="57140">MDPTGNQGLNLRLRLGHLPPQLRCRFDGNKHREALECLQCAIVIRRSLSQKDPDKFGPSLSSSLSLWAQNIELCKPDEVITVLEKALGVLRRMVALNHPGFEQHLGEMLHEYAYHLYNLKRVVEALQPAQEPVEIRRRLAVEDPVHFDPLLARSLQNYSLYLANSGQDSQAIKYAKEAISILRRLATKAENPLADLSQALLNLSLSLNSNGRRNDAIVAIKESVTIRRRLVEANPAGYAHGLSCSLHLCANYLSDTPRNLQEAVLLGQEAATIRRRLWEQDPNKYGAEPSDSLHNLAFCLSSSGNNEVAIGLAHESVEIQRKLMEMEKSGPVDERSVVDGIQNHALYLAKVGRHAESIEVAQKAIDIRRRMVTETPSSTLYRGELAQLLLNVSLSLAASQRTLDALPLMAESLEIRRALAEAGPPDPGTSDPHLALADSMANYGVLLTQVRRYTEATSLLEGAVEIVRRLLSNGEVHSVDQERLLAASLHCYACCLTYTPGREVESFVLAQECVSL</sequence>
<keyword evidence="5" id="KW-1185">Reference proteome</keyword>
<evidence type="ECO:0000313" key="5">
    <source>
        <dbReference type="Proteomes" id="UP000307440"/>
    </source>
</evidence>
<evidence type="ECO:0000313" key="3">
    <source>
        <dbReference type="EMBL" id="TFK16501.1"/>
    </source>
</evidence>
<evidence type="ECO:0000313" key="4">
    <source>
        <dbReference type="EMBL" id="TFK16724.1"/>
    </source>
</evidence>
<dbReference type="EMBL" id="ML210771">
    <property type="protein sequence ID" value="TFK16501.1"/>
    <property type="molecule type" value="Genomic_DNA"/>
</dbReference>
<dbReference type="EMBL" id="ML210659">
    <property type="protein sequence ID" value="TFK16724.1"/>
    <property type="molecule type" value="Genomic_DNA"/>
</dbReference>